<dbReference type="HAMAP" id="MF_00697">
    <property type="entry name" value="UPF0276"/>
    <property type="match status" value="1"/>
</dbReference>
<comment type="similarity">
    <text evidence="1">Belongs to the UPF0276 family.</text>
</comment>
<evidence type="ECO:0000313" key="2">
    <source>
        <dbReference type="EMBL" id="WCL53024.1"/>
    </source>
</evidence>
<dbReference type="Pfam" id="PF05114">
    <property type="entry name" value="MbnB_TglH_ChrH"/>
    <property type="match status" value="1"/>
</dbReference>
<reference evidence="2" key="1">
    <citation type="submission" date="2023-01" db="EMBL/GenBank/DDBJ databases">
        <title>The genome sequence of Kordiimonadaceae bacterium 6D33.</title>
        <authorList>
            <person name="Liu Y."/>
        </authorList>
    </citation>
    <scope>NUCLEOTIDE SEQUENCE</scope>
    <source>
        <strain evidence="2">6D33</strain>
    </source>
</reference>
<dbReference type="PANTHER" id="PTHR42194:SF1">
    <property type="entry name" value="UPF0276 PROTEIN HI_1600"/>
    <property type="match status" value="1"/>
</dbReference>
<dbReference type="PANTHER" id="PTHR42194">
    <property type="entry name" value="UPF0276 PROTEIN HI_1600"/>
    <property type="match status" value="1"/>
</dbReference>
<dbReference type="EMBL" id="CP116805">
    <property type="protein sequence ID" value="WCL53024.1"/>
    <property type="molecule type" value="Genomic_DNA"/>
</dbReference>
<protein>
    <recommendedName>
        <fullName evidence="1">UPF0276 protein PH603_10785</fullName>
    </recommendedName>
</protein>
<dbReference type="AlphaFoldDB" id="A0AAF0BJE3"/>
<dbReference type="Proteomes" id="UP001217500">
    <property type="component" value="Chromosome"/>
</dbReference>
<dbReference type="SUPFAM" id="SSF51658">
    <property type="entry name" value="Xylose isomerase-like"/>
    <property type="match status" value="1"/>
</dbReference>
<gene>
    <name evidence="2" type="ORF">PH603_10785</name>
</gene>
<evidence type="ECO:0000313" key="3">
    <source>
        <dbReference type="Proteomes" id="UP001217500"/>
    </source>
</evidence>
<proteinExistence type="inferred from homology"/>
<keyword evidence="3" id="KW-1185">Reference proteome</keyword>
<dbReference type="NCBIfam" id="NF003818">
    <property type="entry name" value="PRK05409.1"/>
    <property type="match status" value="1"/>
</dbReference>
<dbReference type="InterPro" id="IPR007801">
    <property type="entry name" value="MbnB/TglH/ChrH"/>
</dbReference>
<evidence type="ECO:0000256" key="1">
    <source>
        <dbReference type="HAMAP-Rule" id="MF_00697"/>
    </source>
</evidence>
<dbReference type="InterPro" id="IPR036237">
    <property type="entry name" value="Xyl_isomerase-like_sf"/>
</dbReference>
<organism evidence="2 3">
    <name type="scientific">Gimibacter soli</name>
    <dbReference type="NCBI Taxonomy" id="3024400"/>
    <lineage>
        <taxon>Bacteria</taxon>
        <taxon>Pseudomonadati</taxon>
        <taxon>Pseudomonadota</taxon>
        <taxon>Alphaproteobacteria</taxon>
        <taxon>Kordiimonadales</taxon>
        <taxon>Temperatibacteraceae</taxon>
        <taxon>Gimibacter</taxon>
    </lineage>
</organism>
<name>A0AAF0BJE3_9PROT</name>
<dbReference type="Gene3D" id="3.20.20.150">
    <property type="entry name" value="Divalent-metal-dependent TIM barrel enzymes"/>
    <property type="match status" value="1"/>
</dbReference>
<dbReference type="RefSeq" id="WP_289502536.1">
    <property type="nucleotide sequence ID" value="NZ_CP116805.1"/>
</dbReference>
<dbReference type="KEGG" id="gso:PH603_10785"/>
<sequence>MASKGKGTVGISLKAMHYDAVLDTRPAVDFFEIHAENYMMAGGPHRRYLDRIADHYPISLHGVGLSLGSAEGIDAAHLARFRHLVETYAPAFVSEHLAWSVAGGNYLADLLPLPLNDETLDVVAGNVMQVQDAIGRPLLVENPSVYLDFTGPSIPEVEFLEALCDRTGCGLLLDVNNIEVSARNLGLSAAGYIDRVNTDRIGEIHLAGHIAREVEGVTILIDDHGSPVSEAVWALYRRLIERAGPKPTLLERDNEIPPLAELVAESEKARAILVERYTVDA</sequence>
<accession>A0AAF0BJE3</accession>